<dbReference type="InterPro" id="IPR000683">
    <property type="entry name" value="Gfo/Idh/MocA-like_OxRdtase_N"/>
</dbReference>
<evidence type="ECO:0000259" key="3">
    <source>
        <dbReference type="Pfam" id="PF22725"/>
    </source>
</evidence>
<feature type="non-terminal residue" evidence="4">
    <location>
        <position position="1"/>
    </location>
</feature>
<evidence type="ECO:0000313" key="4">
    <source>
        <dbReference type="EMBL" id="SVD33776.1"/>
    </source>
</evidence>
<feature type="domain" description="GFO/IDH/MocA-like oxidoreductase" evidence="3">
    <location>
        <begin position="104"/>
        <end position="210"/>
    </location>
</feature>
<dbReference type="AlphaFoldDB" id="A0A382UHM3"/>
<feature type="domain" description="Gfo/Idh/MocA-like oxidoreductase N-terminal" evidence="2">
    <location>
        <begin position="3"/>
        <end position="96"/>
    </location>
</feature>
<dbReference type="SUPFAM" id="SSF55347">
    <property type="entry name" value="Glyceraldehyde-3-phosphate dehydrogenase-like, C-terminal domain"/>
    <property type="match status" value="1"/>
</dbReference>
<dbReference type="Pfam" id="PF22725">
    <property type="entry name" value="GFO_IDH_MocA_C3"/>
    <property type="match status" value="1"/>
</dbReference>
<evidence type="ECO:0000259" key="2">
    <source>
        <dbReference type="Pfam" id="PF01408"/>
    </source>
</evidence>
<evidence type="ECO:0000256" key="1">
    <source>
        <dbReference type="SAM" id="MobiDB-lite"/>
    </source>
</evidence>
<accession>A0A382UHM3</accession>
<gene>
    <name evidence="4" type="ORF">METZ01_LOCUS386630</name>
</gene>
<dbReference type="EMBL" id="UINC01144334">
    <property type="protein sequence ID" value="SVD33776.1"/>
    <property type="molecule type" value="Genomic_DNA"/>
</dbReference>
<feature type="region of interest" description="Disordered" evidence="1">
    <location>
        <begin position="218"/>
        <end position="244"/>
    </location>
</feature>
<dbReference type="PANTHER" id="PTHR43377">
    <property type="entry name" value="BILIVERDIN REDUCTASE A"/>
    <property type="match status" value="1"/>
</dbReference>
<dbReference type="Pfam" id="PF01408">
    <property type="entry name" value="GFO_IDH_MocA"/>
    <property type="match status" value="1"/>
</dbReference>
<dbReference type="GO" id="GO:0000166">
    <property type="term" value="F:nucleotide binding"/>
    <property type="evidence" value="ECO:0007669"/>
    <property type="project" value="InterPro"/>
</dbReference>
<dbReference type="Gene3D" id="3.30.360.10">
    <property type="entry name" value="Dihydrodipicolinate Reductase, domain 2"/>
    <property type="match status" value="1"/>
</dbReference>
<dbReference type="InterPro" id="IPR051450">
    <property type="entry name" value="Gfo/Idh/MocA_Oxidoreductases"/>
</dbReference>
<proteinExistence type="predicted"/>
<dbReference type="Gene3D" id="3.40.50.720">
    <property type="entry name" value="NAD(P)-binding Rossmann-like Domain"/>
    <property type="match status" value="1"/>
</dbReference>
<sequence>DVSIVAAADKFPEPREAFARDFEGEVYEDASDLCKSPNIDFVYIATPHQFHKEHVIMAAEQGKHIIVEKPMALTLGDCDAMIDAVDRTGVKLIIGHTHSYDPAIRTMRDVIASGELGNLGMINTWNYTNFLYRPRRPEELDTSLGGGILFNQVPHQVDSVRLLGGGKVKSVRSATGIWDASRPTEGSHITFLEFEDGAAASLVYSGYDHFDSDELNGWVGEGGQARPPGQHGRNRRSLQEVKSQEEETALRTSAYAYKGLGNQGNNTADQHQPRFGVMVVSCEGGDMRPTADG</sequence>
<protein>
    <submittedName>
        <fullName evidence="4">Uncharacterized protein</fullName>
    </submittedName>
</protein>
<dbReference type="PANTHER" id="PTHR43377:SF1">
    <property type="entry name" value="BILIVERDIN REDUCTASE A"/>
    <property type="match status" value="1"/>
</dbReference>
<feature type="non-terminal residue" evidence="4">
    <location>
        <position position="293"/>
    </location>
</feature>
<dbReference type="InterPro" id="IPR055170">
    <property type="entry name" value="GFO_IDH_MocA-like_dom"/>
</dbReference>
<dbReference type="SUPFAM" id="SSF51735">
    <property type="entry name" value="NAD(P)-binding Rossmann-fold domains"/>
    <property type="match status" value="1"/>
</dbReference>
<dbReference type="InterPro" id="IPR036291">
    <property type="entry name" value="NAD(P)-bd_dom_sf"/>
</dbReference>
<organism evidence="4">
    <name type="scientific">marine metagenome</name>
    <dbReference type="NCBI Taxonomy" id="408172"/>
    <lineage>
        <taxon>unclassified sequences</taxon>
        <taxon>metagenomes</taxon>
        <taxon>ecological metagenomes</taxon>
    </lineage>
</organism>
<name>A0A382UHM3_9ZZZZ</name>
<reference evidence="4" key="1">
    <citation type="submission" date="2018-05" db="EMBL/GenBank/DDBJ databases">
        <authorList>
            <person name="Lanie J.A."/>
            <person name="Ng W.-L."/>
            <person name="Kazmierczak K.M."/>
            <person name="Andrzejewski T.M."/>
            <person name="Davidsen T.M."/>
            <person name="Wayne K.J."/>
            <person name="Tettelin H."/>
            <person name="Glass J.I."/>
            <person name="Rusch D."/>
            <person name="Podicherti R."/>
            <person name="Tsui H.-C.T."/>
            <person name="Winkler M.E."/>
        </authorList>
    </citation>
    <scope>NUCLEOTIDE SEQUENCE</scope>
</reference>